<dbReference type="Pfam" id="PF03413">
    <property type="entry name" value="PepSY"/>
    <property type="match status" value="1"/>
</dbReference>
<dbReference type="InterPro" id="IPR025711">
    <property type="entry name" value="PepSY"/>
</dbReference>
<protein>
    <submittedName>
        <fullName evidence="3">Propeptide, PepSY amd peptidase M4</fullName>
    </submittedName>
</protein>
<dbReference type="RefSeq" id="WP_011940288.1">
    <property type="nucleotide sequence ID" value="NC_009483.1"/>
</dbReference>
<sequence>MESSNSRFRKGAWSIAVVIVSVFTWFGSAGDLLAAAGNKPRLEQPVAKISGEKATEIALKEVPGKVTSVVIERKRGKNVYVVEIIEKSSGGEVDVLVDMKTGKVLGTER</sequence>
<dbReference type="STRING" id="351605.Gura_3471"/>
<gene>
    <name evidence="3" type="ordered locus">Gura_3471</name>
</gene>
<evidence type="ECO:0000313" key="3">
    <source>
        <dbReference type="EMBL" id="ABQ27627.1"/>
    </source>
</evidence>
<reference evidence="3 4" key="1">
    <citation type="submission" date="2007-05" db="EMBL/GenBank/DDBJ databases">
        <title>Complete sequence of Geobacter uraniireducens Rf4.</title>
        <authorList>
            <consortium name="US DOE Joint Genome Institute"/>
            <person name="Copeland A."/>
            <person name="Lucas S."/>
            <person name="Lapidus A."/>
            <person name="Barry K."/>
            <person name="Detter J.C."/>
            <person name="Glavina del Rio T."/>
            <person name="Hammon N."/>
            <person name="Israni S."/>
            <person name="Dalin E."/>
            <person name="Tice H."/>
            <person name="Pitluck S."/>
            <person name="Chertkov O."/>
            <person name="Brettin T."/>
            <person name="Bruce D."/>
            <person name="Han C."/>
            <person name="Schmutz J."/>
            <person name="Larimer F."/>
            <person name="Land M."/>
            <person name="Hauser L."/>
            <person name="Kyrpides N."/>
            <person name="Mikhailova N."/>
            <person name="Shelobolina E."/>
            <person name="Aklujkar M."/>
            <person name="Lovley D."/>
            <person name="Richardson P."/>
        </authorList>
    </citation>
    <scope>NUCLEOTIDE SEQUENCE [LARGE SCALE GENOMIC DNA]</scope>
    <source>
        <strain evidence="4">ATCC BAA-1134 / JCM 13001 / Rf4</strain>
    </source>
</reference>
<dbReference type="AlphaFoldDB" id="A5G759"/>
<dbReference type="OrthoDB" id="5361545at2"/>
<keyword evidence="4" id="KW-1185">Reference proteome</keyword>
<keyword evidence="1" id="KW-0472">Membrane</keyword>
<dbReference type="HOGENOM" id="CLU_2180094_0_0_7"/>
<evidence type="ECO:0000256" key="1">
    <source>
        <dbReference type="SAM" id="Phobius"/>
    </source>
</evidence>
<name>A5G759_GEOUR</name>
<proteinExistence type="predicted"/>
<dbReference type="EMBL" id="CP000698">
    <property type="protein sequence ID" value="ABQ27627.1"/>
    <property type="molecule type" value="Genomic_DNA"/>
</dbReference>
<dbReference type="Proteomes" id="UP000006695">
    <property type="component" value="Chromosome"/>
</dbReference>
<dbReference type="KEGG" id="gur:Gura_3471"/>
<keyword evidence="1" id="KW-0812">Transmembrane</keyword>
<evidence type="ECO:0000259" key="2">
    <source>
        <dbReference type="Pfam" id="PF03413"/>
    </source>
</evidence>
<evidence type="ECO:0000313" key="4">
    <source>
        <dbReference type="Proteomes" id="UP000006695"/>
    </source>
</evidence>
<accession>A5G759</accession>
<dbReference type="Gene3D" id="3.10.450.40">
    <property type="match status" value="1"/>
</dbReference>
<feature type="transmembrane region" description="Helical" evidence="1">
    <location>
        <begin position="12"/>
        <end position="34"/>
    </location>
</feature>
<feature type="domain" description="PepSY" evidence="2">
    <location>
        <begin position="48"/>
        <end position="108"/>
    </location>
</feature>
<keyword evidence="1" id="KW-1133">Transmembrane helix</keyword>
<organism evidence="3 4">
    <name type="scientific">Geotalea uraniireducens (strain Rf4)</name>
    <name type="common">Geobacter uraniireducens</name>
    <dbReference type="NCBI Taxonomy" id="351605"/>
    <lineage>
        <taxon>Bacteria</taxon>
        <taxon>Pseudomonadati</taxon>
        <taxon>Thermodesulfobacteriota</taxon>
        <taxon>Desulfuromonadia</taxon>
        <taxon>Geobacterales</taxon>
        <taxon>Geobacteraceae</taxon>
        <taxon>Geotalea</taxon>
    </lineage>
</organism>